<dbReference type="PANTHER" id="PTHR23350:SF4">
    <property type="entry name" value="PEROXISOME BIOGENESIS FACTOR 2"/>
    <property type="match status" value="1"/>
</dbReference>
<dbReference type="HOGENOM" id="CLU_024591_2_0_1"/>
<dbReference type="InterPro" id="IPR025654">
    <property type="entry name" value="PEX2/10"/>
</dbReference>
<keyword evidence="4" id="KW-0813">Transport</keyword>
<feature type="compositionally biased region" description="Polar residues" evidence="15">
    <location>
        <begin position="421"/>
        <end position="439"/>
    </location>
</feature>
<evidence type="ECO:0000256" key="1">
    <source>
        <dbReference type="ARBA" id="ARBA00004585"/>
    </source>
</evidence>
<evidence type="ECO:0000259" key="17">
    <source>
        <dbReference type="Pfam" id="PF04757"/>
    </source>
</evidence>
<comment type="subcellular location">
    <subcellularLocation>
        <location evidence="1">Peroxisome membrane</location>
        <topology evidence="1">Multi-pass membrane protein</topology>
    </subcellularLocation>
</comment>
<keyword evidence="14" id="KW-0576">Peroxisome</keyword>
<evidence type="ECO:0000313" key="18">
    <source>
        <dbReference type="EMBL" id="EPQ65263.1"/>
    </source>
</evidence>
<proteinExistence type="inferred from homology"/>
<evidence type="ECO:0000256" key="5">
    <source>
        <dbReference type="ARBA" id="ARBA00022679"/>
    </source>
</evidence>
<accession>A0A061HIL9</accession>
<feature type="region of interest" description="Disordered" evidence="15">
    <location>
        <begin position="418"/>
        <end position="440"/>
    </location>
</feature>
<organism evidence="19">
    <name type="scientific">Blumeria graminis f. sp. tritici 96224</name>
    <dbReference type="NCBI Taxonomy" id="1268274"/>
    <lineage>
        <taxon>Eukaryota</taxon>
        <taxon>Fungi</taxon>
        <taxon>Dikarya</taxon>
        <taxon>Ascomycota</taxon>
        <taxon>Pezizomycotina</taxon>
        <taxon>Leotiomycetes</taxon>
        <taxon>Erysiphales</taxon>
        <taxon>Erysiphaceae</taxon>
        <taxon>Blumeria</taxon>
    </lineage>
</organism>
<dbReference type="InterPro" id="IPR006845">
    <property type="entry name" value="Pex_N"/>
</dbReference>
<dbReference type="AlphaFoldDB" id="A0A061HIL9"/>
<evidence type="ECO:0000256" key="13">
    <source>
        <dbReference type="ARBA" id="ARBA00023136"/>
    </source>
</evidence>
<evidence type="ECO:0000256" key="6">
    <source>
        <dbReference type="ARBA" id="ARBA00022692"/>
    </source>
</evidence>
<keyword evidence="10" id="KW-0862">Zinc</keyword>
<sequence>MKTHEFIRAQQRIAARRAAGEISRQERLSAAKSYMQHDFTRLSRLPIPIHELKSSTVSIWNQIRSRDGTNPSFRVGQVDAELLDEELLGLLKIQVGDAFKYFGSHIQNDWGAEIVLVLRSILFKLTIWDHNTTYGAALQNLRYSDARLKDDALKVPSKLQKLAYGVLSVGGSYAWTRWEGWLLRINEEYNSSNRTVAKILKLIQTLDTVHSVVAFISFLVFLVNGRYRTLLDRILKLRLVPKNNQASRQVSFEYLNRQLVWHAITEFLLFLLPLVGISRWKRWISRTWKKTKSMIMYGVEDESLVTSGELGFLPERTCAICYQSRNPISSSNNDAMIMNHSSDQQDITNPYESIPCGCLYCFVCLATVLEAEQEDGWNCLRCGKEVRECKPWDGDLIAEESKAISVSKTVVFLEPEFVTTPGDSPTETSETKISSTNGTRKAECLNSETEISGMADIDKNENK</sequence>
<gene>
    <name evidence="18" type="ORF">BGT96224_4689</name>
    <name evidence="19" type="ORF">BGT96224V2_LOCUS2990</name>
</gene>
<keyword evidence="7" id="KW-0479">Metal-binding</keyword>
<dbReference type="GO" id="GO:0005778">
    <property type="term" value="C:peroxisomal membrane"/>
    <property type="evidence" value="ECO:0007669"/>
    <property type="project" value="UniProtKB-SubCell"/>
</dbReference>
<feature type="domain" description="Pex N-terminal" evidence="17">
    <location>
        <begin position="84"/>
        <end position="285"/>
    </location>
</feature>
<dbReference type="Pfam" id="PF04757">
    <property type="entry name" value="Pex2_Pex12"/>
    <property type="match status" value="1"/>
</dbReference>
<evidence type="ECO:0000256" key="10">
    <source>
        <dbReference type="ARBA" id="ARBA00022833"/>
    </source>
</evidence>
<evidence type="ECO:0000256" key="3">
    <source>
        <dbReference type="ARBA" id="ARBA00008704"/>
    </source>
</evidence>
<keyword evidence="5" id="KW-0808">Transferase</keyword>
<reference evidence="19" key="3">
    <citation type="submission" date="2018-07" db="EMBL/GenBank/DDBJ databases">
        <authorList>
            <person name="Quirk P.G."/>
            <person name="Krulwich T.A."/>
        </authorList>
    </citation>
    <scope>NUCLEOTIDE SEQUENCE</scope>
    <source>
        <strain evidence="19">96224</strain>
    </source>
</reference>
<evidence type="ECO:0000256" key="11">
    <source>
        <dbReference type="ARBA" id="ARBA00022927"/>
    </source>
</evidence>
<keyword evidence="13 16" id="KW-0472">Membrane</keyword>
<keyword evidence="11" id="KW-0653">Protein transport</keyword>
<dbReference type="EMBL" id="UIGY01000059">
    <property type="protein sequence ID" value="SUZ09837.1"/>
    <property type="molecule type" value="Genomic_DNA"/>
</dbReference>
<evidence type="ECO:0000256" key="16">
    <source>
        <dbReference type="SAM" id="Phobius"/>
    </source>
</evidence>
<dbReference type="GO" id="GO:0008270">
    <property type="term" value="F:zinc ion binding"/>
    <property type="evidence" value="ECO:0007669"/>
    <property type="project" value="UniProtKB-KW"/>
</dbReference>
<comment type="similarity">
    <text evidence="3">Belongs to the pex2/pex10/pex12 family.</text>
</comment>
<dbReference type="GO" id="GO:0016740">
    <property type="term" value="F:transferase activity"/>
    <property type="evidence" value="ECO:0007669"/>
    <property type="project" value="UniProtKB-KW"/>
</dbReference>
<evidence type="ECO:0000256" key="12">
    <source>
        <dbReference type="ARBA" id="ARBA00022989"/>
    </source>
</evidence>
<feature type="non-terminal residue" evidence="19">
    <location>
        <position position="463"/>
    </location>
</feature>
<comment type="pathway">
    <text evidence="2">Protein modification; protein ubiquitination.</text>
</comment>
<evidence type="ECO:0000256" key="9">
    <source>
        <dbReference type="ARBA" id="ARBA00022786"/>
    </source>
</evidence>
<evidence type="ECO:0000256" key="2">
    <source>
        <dbReference type="ARBA" id="ARBA00004906"/>
    </source>
</evidence>
<reference evidence="18" key="2">
    <citation type="submission" date="2013-01" db="EMBL/GenBank/DDBJ databases">
        <title>The wheat powdery mildew genome reveals unique evolution of an obligate biotroph.</title>
        <authorList>
            <person name="Oberhaensli S."/>
            <person name="Wicker T."/>
            <person name="Keller B."/>
        </authorList>
    </citation>
    <scope>NUCLEOTIDE SEQUENCE</scope>
    <source>
        <strain evidence="18">96224</strain>
    </source>
</reference>
<evidence type="ECO:0000256" key="14">
    <source>
        <dbReference type="ARBA" id="ARBA00023140"/>
    </source>
</evidence>
<evidence type="ECO:0000256" key="8">
    <source>
        <dbReference type="ARBA" id="ARBA00022771"/>
    </source>
</evidence>
<dbReference type="EMBL" id="KE375031">
    <property type="protein sequence ID" value="EPQ65263.1"/>
    <property type="molecule type" value="Genomic_DNA"/>
</dbReference>
<feature type="transmembrane region" description="Helical" evidence="16">
    <location>
        <begin position="259"/>
        <end position="280"/>
    </location>
</feature>
<dbReference type="GO" id="GO:0016562">
    <property type="term" value="P:protein import into peroxisome matrix, receptor recycling"/>
    <property type="evidence" value="ECO:0007669"/>
    <property type="project" value="UniProtKB-ARBA"/>
</dbReference>
<evidence type="ECO:0000256" key="7">
    <source>
        <dbReference type="ARBA" id="ARBA00022723"/>
    </source>
</evidence>
<dbReference type="GO" id="GO:0016567">
    <property type="term" value="P:protein ubiquitination"/>
    <property type="evidence" value="ECO:0007669"/>
    <property type="project" value="UniProtKB-ARBA"/>
</dbReference>
<evidence type="ECO:0000256" key="4">
    <source>
        <dbReference type="ARBA" id="ARBA00022448"/>
    </source>
</evidence>
<reference evidence="20" key="1">
    <citation type="journal article" date="2013" name="Nat. Genet.">
        <title>The wheat powdery mildew genome shows the unique evolution of an obligate biotroph.</title>
        <authorList>
            <person name="Wicker T."/>
            <person name="Oberhaensli S."/>
            <person name="Parlange F."/>
            <person name="Buchmann J.P."/>
            <person name="Shatalina M."/>
            <person name="Roffler S."/>
            <person name="Ben-David R."/>
            <person name="Dolezel J."/>
            <person name="Simkova H."/>
            <person name="Schulze-Lefert P."/>
            <person name="Spanu P.D."/>
            <person name="Bruggmann R."/>
            <person name="Amselem J."/>
            <person name="Quesneville H."/>
            <person name="Ver Loren van Themaat E."/>
            <person name="Paape T."/>
            <person name="Shimizu K.K."/>
            <person name="Keller B."/>
        </authorList>
    </citation>
    <scope>NUCLEOTIDE SEQUENCE [LARGE SCALE GENOMIC DNA]</scope>
    <source>
        <strain evidence="20">96224</strain>
    </source>
</reference>
<evidence type="ECO:0000313" key="19">
    <source>
        <dbReference type="EMBL" id="SUZ09837.1"/>
    </source>
</evidence>
<dbReference type="PANTHER" id="PTHR23350">
    <property type="entry name" value="PEROXISOME ASSEMBLY PROTEIN 10"/>
    <property type="match status" value="1"/>
</dbReference>
<keyword evidence="8" id="KW-0863">Zinc-finger</keyword>
<evidence type="ECO:0000313" key="20">
    <source>
        <dbReference type="Proteomes" id="UP000053110"/>
    </source>
</evidence>
<keyword evidence="9" id="KW-0833">Ubl conjugation pathway</keyword>
<keyword evidence="12 16" id="KW-1133">Transmembrane helix</keyword>
<feature type="transmembrane region" description="Helical" evidence="16">
    <location>
        <begin position="208"/>
        <end position="227"/>
    </location>
</feature>
<dbReference type="Proteomes" id="UP000053110">
    <property type="component" value="Unassembled WGS sequence"/>
</dbReference>
<protein>
    <submittedName>
        <fullName evidence="19">Bgt-4689</fullName>
    </submittedName>
    <submittedName>
        <fullName evidence="18">Peroxisomal biogenesis factor</fullName>
    </submittedName>
</protein>
<name>A0A061HIL9_BLUGR</name>
<keyword evidence="6 16" id="KW-0812">Transmembrane</keyword>
<dbReference type="OrthoDB" id="1701437at2759"/>
<evidence type="ECO:0000256" key="15">
    <source>
        <dbReference type="SAM" id="MobiDB-lite"/>
    </source>
</evidence>